<dbReference type="InterPro" id="IPR007383">
    <property type="entry name" value="DUF445"/>
</dbReference>
<feature type="transmembrane region" description="Helical" evidence="6">
    <location>
        <begin position="178"/>
        <end position="198"/>
    </location>
</feature>
<protein>
    <recommendedName>
        <fullName evidence="9">DUF445 domain-containing protein</fullName>
    </recommendedName>
</protein>
<evidence type="ECO:0000256" key="6">
    <source>
        <dbReference type="SAM" id="Phobius"/>
    </source>
</evidence>
<keyword evidence="5 6" id="KW-0472">Membrane</keyword>
<evidence type="ECO:0000256" key="5">
    <source>
        <dbReference type="ARBA" id="ARBA00023136"/>
    </source>
</evidence>
<evidence type="ECO:0008006" key="9">
    <source>
        <dbReference type="Google" id="ProtNLM"/>
    </source>
</evidence>
<dbReference type="AlphaFoldDB" id="A0A2L2X9J3"/>
<comment type="similarity">
    <text evidence="2">Belongs to the UPF0754 family.</text>
</comment>
<accession>A0A2L2X9J3</accession>
<keyword evidence="3 6" id="KW-0812">Transmembrane</keyword>
<dbReference type="EMBL" id="BFAV01000045">
    <property type="protein sequence ID" value="GBF32710.1"/>
    <property type="molecule type" value="Genomic_DNA"/>
</dbReference>
<reference evidence="8" key="1">
    <citation type="submission" date="2018-02" db="EMBL/GenBank/DDBJ databases">
        <title>Genome sequence of Desulfocucumis palustris strain NAW-5.</title>
        <authorList>
            <person name="Watanabe M."/>
            <person name="Kojima H."/>
            <person name="Fukui M."/>
        </authorList>
    </citation>
    <scope>NUCLEOTIDE SEQUENCE [LARGE SCALE GENOMIC DNA]</scope>
    <source>
        <strain evidence="8">NAW-5</strain>
    </source>
</reference>
<name>A0A2L2X9J3_9FIRM</name>
<dbReference type="Pfam" id="PF04286">
    <property type="entry name" value="DUF445"/>
    <property type="match status" value="2"/>
</dbReference>
<keyword evidence="8" id="KW-1185">Reference proteome</keyword>
<evidence type="ECO:0000313" key="8">
    <source>
        <dbReference type="Proteomes" id="UP000239549"/>
    </source>
</evidence>
<organism evidence="7 8">
    <name type="scientific">Desulfocucumis palustris</name>
    <dbReference type="NCBI Taxonomy" id="1898651"/>
    <lineage>
        <taxon>Bacteria</taxon>
        <taxon>Bacillati</taxon>
        <taxon>Bacillota</taxon>
        <taxon>Clostridia</taxon>
        <taxon>Eubacteriales</taxon>
        <taxon>Desulfocucumaceae</taxon>
        <taxon>Desulfocucumis</taxon>
    </lineage>
</organism>
<dbReference type="OrthoDB" id="9787430at2"/>
<dbReference type="Proteomes" id="UP000239549">
    <property type="component" value="Unassembled WGS sequence"/>
</dbReference>
<comment type="caution">
    <text evidence="7">The sequence shown here is derived from an EMBL/GenBank/DDBJ whole genome shotgun (WGS) entry which is preliminary data.</text>
</comment>
<evidence type="ECO:0000313" key="7">
    <source>
        <dbReference type="EMBL" id="GBF32710.1"/>
    </source>
</evidence>
<proteinExistence type="inferred from homology"/>
<dbReference type="RefSeq" id="WP_104371196.1">
    <property type="nucleotide sequence ID" value="NZ_BFAV01000045.1"/>
</dbReference>
<evidence type="ECO:0000256" key="4">
    <source>
        <dbReference type="ARBA" id="ARBA00022989"/>
    </source>
</evidence>
<comment type="subcellular location">
    <subcellularLocation>
        <location evidence="1">Endomembrane system</location>
    </subcellularLocation>
</comment>
<gene>
    <name evidence="7" type="ORF">DCCM_0906</name>
</gene>
<keyword evidence="4 6" id="KW-1133">Transmembrane helix</keyword>
<sequence length="199" mass="22554">MNLWQIMVLPLVGALIGWLTNLIAVKLIFRPYQPVNILGYSLQGVVPKRRRELAKNIGEVIEKELLSADDMLGFIKSREVLDGIEDSLATAIRMRVLDRLPAFIPISVKTVISDSVTEQLHRHLPSLIAEITEKFEGRFKERFNIGQMVEEKVNSFPLDRLEQILLSVSHRELKHIEILGGVLGFIIGLAQVGILWLVR</sequence>
<evidence type="ECO:0000256" key="2">
    <source>
        <dbReference type="ARBA" id="ARBA00008053"/>
    </source>
</evidence>
<evidence type="ECO:0000256" key="1">
    <source>
        <dbReference type="ARBA" id="ARBA00004308"/>
    </source>
</evidence>
<dbReference type="PANTHER" id="PTHR35791">
    <property type="entry name" value="UPF0754 MEMBRANE PROTEIN YHEB"/>
    <property type="match status" value="1"/>
</dbReference>
<evidence type="ECO:0000256" key="3">
    <source>
        <dbReference type="ARBA" id="ARBA00022692"/>
    </source>
</evidence>
<dbReference type="GO" id="GO:0012505">
    <property type="term" value="C:endomembrane system"/>
    <property type="evidence" value="ECO:0007669"/>
    <property type="project" value="UniProtKB-SubCell"/>
</dbReference>
<feature type="transmembrane region" description="Helical" evidence="6">
    <location>
        <begin position="6"/>
        <end position="29"/>
    </location>
</feature>
<dbReference type="PANTHER" id="PTHR35791:SF1">
    <property type="entry name" value="UPF0754 MEMBRANE PROTEIN YHEB"/>
    <property type="match status" value="1"/>
</dbReference>